<proteinExistence type="predicted"/>
<gene>
    <name evidence="2" type="ORF">VASRM7_107</name>
</gene>
<name>A0A097CRT4_9ACTN</name>
<reference evidence="2" key="1">
    <citation type="journal article" date="2016" name="Appl. Microbiol. Biotechnol.">
        <title>Anti-MRSA and anti-TB metabolites from marine-derived Verrucosispora sp. MS100047.</title>
        <authorList>
            <person name="Huang P."/>
            <person name="Xie F."/>
            <person name="Ren B."/>
            <person name="Wang Q."/>
            <person name="Wang J."/>
            <person name="Wang Q."/>
            <person name="Abdel-Mageed W.M."/>
            <person name="Liu M."/>
            <person name="Han J."/>
            <person name="Oyeleye A."/>
            <person name="Shen J."/>
            <person name="Song F."/>
            <person name="Dai H."/>
            <person name="Liu X."/>
            <person name="Zhang L."/>
        </authorList>
    </citation>
    <scope>NUCLEOTIDE SEQUENCE</scope>
    <source>
        <strain evidence="2">MS100047</strain>
    </source>
</reference>
<dbReference type="AlphaFoldDB" id="A0A097CRT4"/>
<organism evidence="2">
    <name type="scientific">Verrucosispora sp. MS100047</name>
    <dbReference type="NCBI Taxonomy" id="1410949"/>
    <lineage>
        <taxon>Bacteria</taxon>
        <taxon>Bacillati</taxon>
        <taxon>Actinomycetota</taxon>
        <taxon>Actinomycetes</taxon>
        <taxon>Micromonosporales</taxon>
        <taxon>Micromonosporaceae</taxon>
        <taxon>Micromonospora</taxon>
    </lineage>
</organism>
<feature type="region of interest" description="Disordered" evidence="1">
    <location>
        <begin position="1"/>
        <end position="21"/>
    </location>
</feature>
<feature type="compositionally biased region" description="Polar residues" evidence="1">
    <location>
        <begin position="1"/>
        <end position="10"/>
    </location>
</feature>
<evidence type="ECO:0000256" key="1">
    <source>
        <dbReference type="SAM" id="MobiDB-lite"/>
    </source>
</evidence>
<dbReference type="EMBL" id="KF826639">
    <property type="protein sequence ID" value="AIS85345.1"/>
    <property type="molecule type" value="Genomic_DNA"/>
</dbReference>
<accession>A0A097CRT4</accession>
<evidence type="ECO:0000313" key="2">
    <source>
        <dbReference type="EMBL" id="AIS85345.1"/>
    </source>
</evidence>
<sequence length="81" mass="9085">MWAAVTQQHEQGGGVGRPVRRDGVSRCRRRGELCRYPVHCGYRQSGLRRRCRHSCLLAHVTTTLGSPSITRVSALSVDLRL</sequence>
<protein>
    <submittedName>
        <fullName evidence="2">Uncharacterized protein</fullName>
    </submittedName>
</protein>